<evidence type="ECO:0000256" key="11">
    <source>
        <dbReference type="SAM" id="Phobius"/>
    </source>
</evidence>
<keyword evidence="2" id="KW-1003">Cell membrane</keyword>
<dbReference type="Pfam" id="PF00892">
    <property type="entry name" value="EamA"/>
    <property type="match status" value="1"/>
</dbReference>
<dbReference type="GO" id="GO:0022857">
    <property type="term" value="F:transmembrane transporter activity"/>
    <property type="evidence" value="ECO:0007669"/>
    <property type="project" value="InterPro"/>
</dbReference>
<evidence type="ECO:0000313" key="13">
    <source>
        <dbReference type="EMBL" id="QJH95368.1"/>
    </source>
</evidence>
<keyword evidence="4" id="KW-0997">Cell inner membrane</keyword>
<feature type="transmembrane region" description="Helical" evidence="11">
    <location>
        <begin position="47"/>
        <end position="67"/>
    </location>
</feature>
<comment type="subcellular location">
    <subcellularLocation>
        <location evidence="1">Cell membrane</location>
        <topology evidence="1">Multi-pass membrane protein</topology>
    </subcellularLocation>
</comment>
<keyword evidence="8 11" id="KW-1133">Transmembrane helix</keyword>
<feature type="transmembrane region" description="Helical" evidence="11">
    <location>
        <begin position="74"/>
        <end position="94"/>
    </location>
</feature>
<dbReference type="EMBL" id="MT144618">
    <property type="protein sequence ID" value="QJH95368.1"/>
    <property type="molecule type" value="Genomic_DNA"/>
</dbReference>
<dbReference type="PANTHER" id="PTHR30561">
    <property type="entry name" value="SMR FAMILY PROTON-DEPENDENT DRUG EFFLUX TRANSPORTER SUGE"/>
    <property type="match status" value="1"/>
</dbReference>
<feature type="transmembrane region" description="Helical" evidence="11">
    <location>
        <begin position="100"/>
        <end position="119"/>
    </location>
</feature>
<evidence type="ECO:0000256" key="4">
    <source>
        <dbReference type="ARBA" id="ARBA00022519"/>
    </source>
</evidence>
<evidence type="ECO:0000256" key="10">
    <source>
        <dbReference type="ARBA" id="ARBA00023136"/>
    </source>
</evidence>
<gene>
    <name evidence="13" type="ORF">TM448B00401_0021</name>
</gene>
<evidence type="ECO:0000256" key="1">
    <source>
        <dbReference type="ARBA" id="ARBA00004651"/>
    </source>
</evidence>
<dbReference type="InterPro" id="IPR037185">
    <property type="entry name" value="EmrE-like"/>
</dbReference>
<evidence type="ECO:0000256" key="9">
    <source>
        <dbReference type="ARBA" id="ARBA00023098"/>
    </source>
</evidence>
<feature type="domain" description="EamA" evidence="12">
    <location>
        <begin position="45"/>
        <end position="116"/>
    </location>
</feature>
<sequence>MEKYFYIAATLLLTAYGQLVVKARSIAIAGKGVSSRSDYLVNMFTDLGVISGLAAAVVASACWTLAIQRTSLGVAYPFMALTFFLVPVGSVLLFGERLSMLQVVGLVTIVVGVTVSAVGA</sequence>
<reference evidence="13" key="1">
    <citation type="submission" date="2020-03" db="EMBL/GenBank/DDBJ databases">
        <title>The deep terrestrial virosphere.</title>
        <authorList>
            <person name="Holmfeldt K."/>
            <person name="Nilsson E."/>
            <person name="Simone D."/>
            <person name="Lopez-Fernandez M."/>
            <person name="Wu X."/>
            <person name="de Brujin I."/>
            <person name="Lundin D."/>
            <person name="Andersson A."/>
            <person name="Bertilsson S."/>
            <person name="Dopson M."/>
        </authorList>
    </citation>
    <scope>NUCLEOTIDE SEQUENCE</scope>
    <source>
        <strain evidence="13">TM448B00401</strain>
    </source>
</reference>
<evidence type="ECO:0000256" key="8">
    <source>
        <dbReference type="ARBA" id="ARBA00022989"/>
    </source>
</evidence>
<evidence type="ECO:0000259" key="12">
    <source>
        <dbReference type="Pfam" id="PF00892"/>
    </source>
</evidence>
<name>A0A6M3XCD3_9ZZZZ</name>
<keyword evidence="6 11" id="KW-0812">Transmembrane</keyword>
<evidence type="ECO:0000256" key="2">
    <source>
        <dbReference type="ARBA" id="ARBA00022475"/>
    </source>
</evidence>
<dbReference type="PANTHER" id="PTHR30561:SF9">
    <property type="entry name" value="4-AMINO-4-DEOXY-L-ARABINOSE-PHOSPHOUNDECAPRENOL FLIPPASE SUBUNIT ARNF-RELATED"/>
    <property type="match status" value="1"/>
</dbReference>
<evidence type="ECO:0000256" key="7">
    <source>
        <dbReference type="ARBA" id="ARBA00022985"/>
    </source>
</evidence>
<evidence type="ECO:0000256" key="5">
    <source>
        <dbReference type="ARBA" id="ARBA00022556"/>
    </source>
</evidence>
<accession>A0A6M3XCD3</accession>
<organism evidence="13">
    <name type="scientific">viral metagenome</name>
    <dbReference type="NCBI Taxonomy" id="1070528"/>
    <lineage>
        <taxon>unclassified sequences</taxon>
        <taxon>metagenomes</taxon>
        <taxon>organismal metagenomes</taxon>
    </lineage>
</organism>
<dbReference type="Gene3D" id="1.10.3730.20">
    <property type="match status" value="1"/>
</dbReference>
<dbReference type="AlphaFoldDB" id="A0A6M3XCD3"/>
<proteinExistence type="predicted"/>
<dbReference type="InterPro" id="IPR000390">
    <property type="entry name" value="Small_drug/metabolite_transptr"/>
</dbReference>
<evidence type="ECO:0000256" key="6">
    <source>
        <dbReference type="ARBA" id="ARBA00022692"/>
    </source>
</evidence>
<dbReference type="InterPro" id="IPR000620">
    <property type="entry name" value="EamA_dom"/>
</dbReference>
<keyword evidence="7" id="KW-0448">Lipopolysaccharide biosynthesis</keyword>
<dbReference type="GO" id="GO:0009103">
    <property type="term" value="P:lipopolysaccharide biosynthetic process"/>
    <property type="evidence" value="ECO:0007669"/>
    <property type="project" value="UniProtKB-KW"/>
</dbReference>
<protein>
    <recommendedName>
        <fullName evidence="12">EamA domain-containing protein</fullName>
    </recommendedName>
</protein>
<keyword evidence="5" id="KW-0441">Lipid A biosynthesis</keyword>
<keyword evidence="3" id="KW-0444">Lipid biosynthesis</keyword>
<dbReference type="GO" id="GO:0005886">
    <property type="term" value="C:plasma membrane"/>
    <property type="evidence" value="ECO:0007669"/>
    <property type="project" value="UniProtKB-SubCell"/>
</dbReference>
<evidence type="ECO:0000256" key="3">
    <source>
        <dbReference type="ARBA" id="ARBA00022516"/>
    </source>
</evidence>
<keyword evidence="10 11" id="KW-0472">Membrane</keyword>
<dbReference type="SUPFAM" id="SSF103481">
    <property type="entry name" value="Multidrug resistance efflux transporter EmrE"/>
    <property type="match status" value="1"/>
</dbReference>
<keyword evidence="9" id="KW-0443">Lipid metabolism</keyword>